<reference evidence="1" key="1">
    <citation type="journal article" date="2022" name="bioRxiv">
        <title>Population genetic analysis of Ophidiomyces ophidiicola, the causative agent of snake fungal disease, indicates recent introductions to the USA.</title>
        <authorList>
            <person name="Ladner J.T."/>
            <person name="Palmer J.M."/>
            <person name="Ettinger C.L."/>
            <person name="Stajich J.E."/>
            <person name="Farrell T.M."/>
            <person name="Glorioso B.M."/>
            <person name="Lawson B."/>
            <person name="Price S.J."/>
            <person name="Stengle A.G."/>
            <person name="Grear D.A."/>
            <person name="Lorch J.M."/>
        </authorList>
    </citation>
    <scope>NUCLEOTIDE SEQUENCE</scope>
    <source>
        <strain evidence="1">NWHC 24266-5</strain>
    </source>
</reference>
<name>A0ACB8UPQ8_9EURO</name>
<organism evidence="1">
    <name type="scientific">Ophidiomyces ophidiicola</name>
    <dbReference type="NCBI Taxonomy" id="1387563"/>
    <lineage>
        <taxon>Eukaryota</taxon>
        <taxon>Fungi</taxon>
        <taxon>Dikarya</taxon>
        <taxon>Ascomycota</taxon>
        <taxon>Pezizomycotina</taxon>
        <taxon>Eurotiomycetes</taxon>
        <taxon>Eurotiomycetidae</taxon>
        <taxon>Onygenales</taxon>
        <taxon>Onygenaceae</taxon>
        <taxon>Ophidiomyces</taxon>
    </lineage>
</organism>
<evidence type="ECO:0000313" key="1">
    <source>
        <dbReference type="EMBL" id="KAI2382695.1"/>
    </source>
</evidence>
<proteinExistence type="predicted"/>
<dbReference type="EMBL" id="JALBCA010000112">
    <property type="protein sequence ID" value="KAI2382695.1"/>
    <property type="molecule type" value="Genomic_DNA"/>
</dbReference>
<protein>
    <submittedName>
        <fullName evidence="1">Uncharacterized protein</fullName>
    </submittedName>
</protein>
<accession>A0ACB8UPQ8</accession>
<gene>
    <name evidence="1" type="ORF">LOY88_005791</name>
</gene>
<comment type="caution">
    <text evidence="1">The sequence shown here is derived from an EMBL/GenBank/DDBJ whole genome shotgun (WGS) entry which is preliminary data.</text>
</comment>
<sequence>MYGASAHFDALNEQKESQITIFHRMETLKFLKEELARSREADDFMVASALTMAHMEGLGYDTHARKIHSQGLQHMVSCRGGLKNLGFNGLLEDLIIIGIFHSAMSSDPKLGHNQNIDADILGPQLGPRSALSSIEFLLTIREQDIRPSYQSINVVDLVLRRTYNMIMSWISFSHTHNEVWGSKWHLARQRFLELFEGDNFFSGNDKMIEKCCKLAALITGAVIDYTHPFSETSLEAFLQDLKSFIEQTDPKFWIQYAPEVFIWVCLTGAAVSRDKYCRRWFAIRFGPSIMVTSYAVPLMRKAWPYFCWLEEQCNKRMGESGVNK</sequence>